<sequence>MEIKNTHIKTFPNYEKAQRLKDLDFVIDALDEKAFDLNYAYWTIPIQGFDEQMRNVEPITYEERKQHGCI</sequence>
<dbReference type="EMBL" id="FO203512">
    <property type="protein sequence ID" value="CCK76763.1"/>
    <property type="molecule type" value="Genomic_DNA"/>
</dbReference>
<gene>
    <name evidence="1" type="ORF">OLEAN_C25870</name>
</gene>
<dbReference type="STRING" id="698738.OLEAN_C25870"/>
<keyword evidence="2" id="KW-1185">Reference proteome</keyword>
<dbReference type="HOGENOM" id="CLU_2753933_0_0_6"/>
<evidence type="ECO:0000313" key="2">
    <source>
        <dbReference type="Proteomes" id="UP000032749"/>
    </source>
</evidence>
<protein>
    <submittedName>
        <fullName evidence="1">Uncharacterized protein</fullName>
    </submittedName>
</protein>
<dbReference type="AlphaFoldDB" id="R4YT72"/>
<organism evidence="1 2">
    <name type="scientific">Oleispira antarctica RB-8</name>
    <dbReference type="NCBI Taxonomy" id="698738"/>
    <lineage>
        <taxon>Bacteria</taxon>
        <taxon>Pseudomonadati</taxon>
        <taxon>Pseudomonadota</taxon>
        <taxon>Gammaproteobacteria</taxon>
        <taxon>Oceanospirillales</taxon>
        <taxon>Oceanospirillaceae</taxon>
        <taxon>Oleispira</taxon>
    </lineage>
</organism>
<accession>R4YT72</accession>
<proteinExistence type="predicted"/>
<name>R4YT72_OLEAN</name>
<dbReference type="Proteomes" id="UP000032749">
    <property type="component" value="Chromosome"/>
</dbReference>
<reference evidence="1 2" key="1">
    <citation type="journal article" date="2013" name="Nat. Commun.">
        <title>Genome sequence and functional genomic analysis of the oil-degrading bacterium Oleispira antarctica.</title>
        <authorList>
            <person name="Kube M."/>
            <person name="Chernikova T.N."/>
            <person name="Al-Ramahi Y."/>
            <person name="Beloqui A."/>
            <person name="Lopez-Cortez N."/>
            <person name="Guazzaroni M.E."/>
            <person name="Heipieper H.J."/>
            <person name="Klages S."/>
            <person name="Kotsyurbenko O.R."/>
            <person name="Langer I."/>
            <person name="Nechitaylo T.Y."/>
            <person name="Lunsdorf H."/>
            <person name="Fernandez M."/>
            <person name="Juarez S."/>
            <person name="Ciordia S."/>
            <person name="Singer A."/>
            <person name="Kagan O."/>
            <person name="Egorova O."/>
            <person name="Petit P.A."/>
            <person name="Stogios P."/>
            <person name="Kim Y."/>
            <person name="Tchigvintsev A."/>
            <person name="Flick R."/>
            <person name="Denaro R."/>
            <person name="Genovese M."/>
            <person name="Albar J.P."/>
            <person name="Reva O.N."/>
            <person name="Martinez-Gomariz M."/>
            <person name="Tran H."/>
            <person name="Ferrer M."/>
            <person name="Savchenko A."/>
            <person name="Yakunin A.F."/>
            <person name="Yakimov M.M."/>
            <person name="Golyshina O.V."/>
            <person name="Reinhardt R."/>
            <person name="Golyshin P.N."/>
        </authorList>
    </citation>
    <scope>NUCLEOTIDE SEQUENCE [LARGE SCALE GENOMIC DNA]</scope>
</reference>
<evidence type="ECO:0000313" key="1">
    <source>
        <dbReference type="EMBL" id="CCK76763.1"/>
    </source>
</evidence>
<dbReference type="KEGG" id="oai:OLEAN_C25870"/>